<keyword evidence="2" id="KW-1185">Reference proteome</keyword>
<reference evidence="1 2" key="1">
    <citation type="submission" date="2024-09" db="EMBL/GenBank/DDBJ databases">
        <authorList>
            <person name="Sun Q."/>
            <person name="Mori K."/>
        </authorList>
    </citation>
    <scope>NUCLEOTIDE SEQUENCE [LARGE SCALE GENOMIC DNA]</scope>
    <source>
        <strain evidence="1 2">TBRC 1432</strain>
    </source>
</reference>
<evidence type="ECO:0000313" key="1">
    <source>
        <dbReference type="EMBL" id="MFC0547863.1"/>
    </source>
</evidence>
<evidence type="ECO:0000313" key="2">
    <source>
        <dbReference type="Proteomes" id="UP001589810"/>
    </source>
</evidence>
<dbReference type="InterPro" id="IPR011990">
    <property type="entry name" value="TPR-like_helical_dom_sf"/>
</dbReference>
<dbReference type="Gene3D" id="1.25.40.10">
    <property type="entry name" value="Tetratricopeptide repeat domain"/>
    <property type="match status" value="1"/>
</dbReference>
<organism evidence="1 2">
    <name type="scientific">Kutzneria chonburiensis</name>
    <dbReference type="NCBI Taxonomy" id="1483604"/>
    <lineage>
        <taxon>Bacteria</taxon>
        <taxon>Bacillati</taxon>
        <taxon>Actinomycetota</taxon>
        <taxon>Actinomycetes</taxon>
        <taxon>Pseudonocardiales</taxon>
        <taxon>Pseudonocardiaceae</taxon>
        <taxon>Kutzneria</taxon>
    </lineage>
</organism>
<dbReference type="SUPFAM" id="SSF48452">
    <property type="entry name" value="TPR-like"/>
    <property type="match status" value="1"/>
</dbReference>
<gene>
    <name evidence="1" type="ORF">ACFFH7_40595</name>
</gene>
<protein>
    <recommendedName>
        <fullName evidence="3">Tetratricopeptide repeat protein</fullName>
    </recommendedName>
</protein>
<dbReference type="RefSeq" id="WP_273938290.1">
    <property type="nucleotide sequence ID" value="NZ_CP097263.1"/>
</dbReference>
<dbReference type="Proteomes" id="UP001589810">
    <property type="component" value="Unassembled WGS sequence"/>
</dbReference>
<comment type="caution">
    <text evidence="1">The sequence shown here is derived from an EMBL/GenBank/DDBJ whole genome shotgun (WGS) entry which is preliminary data.</text>
</comment>
<accession>A0ABV6N5J0</accession>
<evidence type="ECO:0008006" key="3">
    <source>
        <dbReference type="Google" id="ProtNLM"/>
    </source>
</evidence>
<sequence length="319" mass="34637">MTQLRQAEVVLPVAECGPDGPVSALGAIGAVPWPRRTARPRDPRPVPAVVLENDRLIATVLIGRGGRLHSLWHRLEHRPVPFSVSAFRPASGGPVFAAPVGEDTLRVWEWDTARDLPYQIDFVLSDGEALRVDTKIRDPRGHTEWDEQTPGDLISVGSGWGALELTRLGVRLPGSPFTALGPEQRPWLELLRGNMAATDPELPPGRSLVSGPWRAMLETAPENWLTAYHLGVARWQARENEAAIAAWQRSIELAVSPWALRNLAVAEFGCGHVREAAELLTAAAWSTPTVPDLSVEAVDLLLAAGQADEAATLLRRVPG</sequence>
<name>A0ABV6N5J0_9PSEU</name>
<dbReference type="EMBL" id="JBHLUD010000015">
    <property type="protein sequence ID" value="MFC0547863.1"/>
    <property type="molecule type" value="Genomic_DNA"/>
</dbReference>
<proteinExistence type="predicted"/>